<organism evidence="1 2">
    <name type="scientific">Photorhabdus heterorhabditis</name>
    <dbReference type="NCBI Taxonomy" id="880156"/>
    <lineage>
        <taxon>Bacteria</taxon>
        <taxon>Pseudomonadati</taxon>
        <taxon>Pseudomonadota</taxon>
        <taxon>Gammaproteobacteria</taxon>
        <taxon>Enterobacterales</taxon>
        <taxon>Morganellaceae</taxon>
        <taxon>Photorhabdus</taxon>
    </lineage>
</organism>
<comment type="caution">
    <text evidence="1">The sequence shown here is derived from an EMBL/GenBank/DDBJ whole genome shotgun (WGS) entry which is preliminary data.</text>
</comment>
<sequence>MLAQIQQGRMTDEYQQLIRKEDIGSQNRYLNQTFHPDHSNDPKPTGTRTDIFQVILRLQWFFLCPILFP</sequence>
<accession>A0ABR5KD01</accession>
<evidence type="ECO:0000313" key="1">
    <source>
        <dbReference type="EMBL" id="KOY62300.1"/>
    </source>
</evidence>
<proteinExistence type="predicted"/>
<keyword evidence="2" id="KW-1185">Reference proteome</keyword>
<dbReference type="Proteomes" id="UP000037727">
    <property type="component" value="Unassembled WGS sequence"/>
</dbReference>
<reference evidence="1 2" key="1">
    <citation type="submission" date="2015-09" db="EMBL/GenBank/DDBJ databases">
        <title>Draft genome sequence and assembly of Photorhabdus sp. VMG, a bacterial symbiont associated with Heterorhabditis zealandica.</title>
        <authorList>
            <person name="Naidoo S."/>
            <person name="Featherston J."/>
            <person name="Mothupi B."/>
            <person name="Gray V.M."/>
        </authorList>
    </citation>
    <scope>NUCLEOTIDE SEQUENCE [LARGE SCALE GENOMIC DNA]</scope>
    <source>
        <strain evidence="1 2">VMG</strain>
    </source>
</reference>
<protein>
    <submittedName>
        <fullName evidence="1">Uncharacterized protein</fullName>
    </submittedName>
</protein>
<gene>
    <name evidence="1" type="ORF">AM629_09260</name>
</gene>
<evidence type="ECO:0000313" key="2">
    <source>
        <dbReference type="Proteomes" id="UP000037727"/>
    </source>
</evidence>
<name>A0ABR5KD01_9GAMM</name>
<dbReference type="EMBL" id="LJCS01000020">
    <property type="protein sequence ID" value="KOY62300.1"/>
    <property type="molecule type" value="Genomic_DNA"/>
</dbReference>